<feature type="domain" description="N-acetylmuramoyl-L-alanine amidase" evidence="9">
    <location>
        <begin position="37"/>
        <end position="172"/>
    </location>
</feature>
<dbReference type="GO" id="GO:0042834">
    <property type="term" value="F:peptidoglycan binding"/>
    <property type="evidence" value="ECO:0007669"/>
    <property type="project" value="InterPro"/>
</dbReference>
<dbReference type="CDD" id="cd06583">
    <property type="entry name" value="PGRP"/>
    <property type="match status" value="1"/>
</dbReference>
<dbReference type="OMA" id="WITEGRH"/>
<dbReference type="PROSITE" id="PS51257">
    <property type="entry name" value="PROKAR_LIPOPROTEIN"/>
    <property type="match status" value="1"/>
</dbReference>
<dbReference type="InterPro" id="IPR017331">
    <property type="entry name" value="Peptidoglycan_recognition"/>
</dbReference>
<dbReference type="Pfam" id="PF01510">
    <property type="entry name" value="Amidase_2"/>
    <property type="match status" value="1"/>
</dbReference>
<evidence type="ECO:0000256" key="6">
    <source>
        <dbReference type="PIRNR" id="PIRNR037945"/>
    </source>
</evidence>
<proteinExistence type="inferred from homology"/>
<dbReference type="EnsemblMetazoa" id="ASIC018683-RA">
    <property type="protein sequence ID" value="ASIC018683-PA"/>
    <property type="gene ID" value="ASIC018683"/>
</dbReference>
<dbReference type="PANTHER" id="PTHR11022">
    <property type="entry name" value="PEPTIDOGLYCAN RECOGNITION PROTEIN"/>
    <property type="match status" value="1"/>
</dbReference>
<dbReference type="SMART" id="SM00644">
    <property type="entry name" value="Ami_2"/>
    <property type="match status" value="1"/>
</dbReference>
<feature type="domain" description="Peptidoglycan recognition protein family" evidence="10">
    <location>
        <begin position="24"/>
        <end position="166"/>
    </location>
</feature>
<dbReference type="SMART" id="SM00701">
    <property type="entry name" value="PGRP"/>
    <property type="match status" value="1"/>
</dbReference>
<dbReference type="OrthoDB" id="10001926at2759"/>
<keyword evidence="5 7" id="KW-1015">Disulfide bond</keyword>
<protein>
    <recommendedName>
        <fullName evidence="6">Peptidoglycan-recognition protein</fullName>
    </recommendedName>
</protein>
<evidence type="ECO:0000313" key="12">
    <source>
        <dbReference type="EnsemblMetazoa" id="ASIC018683-PA"/>
    </source>
</evidence>
<keyword evidence="4 6" id="KW-0391">Immunity</keyword>
<evidence type="ECO:0000259" key="9">
    <source>
        <dbReference type="SMART" id="SM00644"/>
    </source>
</evidence>
<comment type="similarity">
    <text evidence="1 6">Belongs to the N-acetylmuramoyl-L-alanine amidase 2 family.</text>
</comment>
<dbReference type="GO" id="GO:0008745">
    <property type="term" value="F:N-acetylmuramoyl-L-alanine amidase activity"/>
    <property type="evidence" value="ECO:0007669"/>
    <property type="project" value="InterPro"/>
</dbReference>
<dbReference type="SUPFAM" id="SSF55846">
    <property type="entry name" value="N-acetylmuramoyl-L-alanine amidase-like"/>
    <property type="match status" value="1"/>
</dbReference>
<evidence type="ECO:0000256" key="7">
    <source>
        <dbReference type="PIRSR" id="PIRSR037945-1"/>
    </source>
</evidence>
<dbReference type="InterPro" id="IPR015510">
    <property type="entry name" value="PGRP"/>
</dbReference>
<dbReference type="STRING" id="74873.A0A084WKA5"/>
<dbReference type="FunFam" id="3.40.80.10:FF:000001">
    <property type="entry name" value="Peptidoglycan recognition protein 1"/>
    <property type="match status" value="1"/>
</dbReference>
<reference evidence="12" key="2">
    <citation type="submission" date="2020-05" db="UniProtKB">
        <authorList>
            <consortium name="EnsemblMetazoa"/>
        </authorList>
    </citation>
    <scope>IDENTIFICATION</scope>
</reference>
<evidence type="ECO:0000313" key="13">
    <source>
        <dbReference type="Proteomes" id="UP000030765"/>
    </source>
</evidence>
<evidence type="ECO:0000256" key="5">
    <source>
        <dbReference type="ARBA" id="ARBA00023157"/>
    </source>
</evidence>
<dbReference type="VEuPathDB" id="VectorBase:ASIS010244"/>
<dbReference type="PIRSF" id="PIRSF037945">
    <property type="entry name" value="PGRPs"/>
    <property type="match status" value="1"/>
</dbReference>
<evidence type="ECO:0000259" key="10">
    <source>
        <dbReference type="SMART" id="SM00701"/>
    </source>
</evidence>
<evidence type="ECO:0000313" key="11">
    <source>
        <dbReference type="EMBL" id="KFB50649.1"/>
    </source>
</evidence>
<accession>A0A084WKA5</accession>
<dbReference type="InterPro" id="IPR002502">
    <property type="entry name" value="Amidase_domain"/>
</dbReference>
<dbReference type="VEuPathDB" id="VectorBase:ASIC018683"/>
<evidence type="ECO:0000256" key="2">
    <source>
        <dbReference type="ARBA" id="ARBA00022588"/>
    </source>
</evidence>
<evidence type="ECO:0000256" key="8">
    <source>
        <dbReference type="SAM" id="SignalP"/>
    </source>
</evidence>
<dbReference type="GO" id="GO:0008270">
    <property type="term" value="F:zinc ion binding"/>
    <property type="evidence" value="ECO:0007669"/>
    <property type="project" value="InterPro"/>
</dbReference>
<dbReference type="Gene3D" id="3.40.80.10">
    <property type="entry name" value="Peptidoglycan recognition protein-like"/>
    <property type="match status" value="1"/>
</dbReference>
<feature type="disulfide bond" evidence="7">
    <location>
        <begin position="60"/>
        <end position="66"/>
    </location>
</feature>
<evidence type="ECO:0000256" key="1">
    <source>
        <dbReference type="ARBA" id="ARBA00007553"/>
    </source>
</evidence>
<dbReference type="GO" id="GO:0045087">
    <property type="term" value="P:innate immune response"/>
    <property type="evidence" value="ECO:0007669"/>
    <property type="project" value="UniProtKB-KW"/>
</dbReference>
<dbReference type="EMBL" id="ATLV01024104">
    <property type="status" value="NOT_ANNOTATED_CDS"/>
    <property type="molecule type" value="Genomic_DNA"/>
</dbReference>
<dbReference type="AlphaFoldDB" id="A0A084WKA5"/>
<dbReference type="InterPro" id="IPR036505">
    <property type="entry name" value="Amidase/PGRP_sf"/>
</dbReference>
<keyword evidence="3 8" id="KW-0732">Signal</keyword>
<dbReference type="PANTHER" id="PTHR11022:SF75">
    <property type="entry name" value="PEPTIDOGLYCAN-RECOGNITION PROTEIN SB1-RELATED"/>
    <property type="match status" value="1"/>
</dbReference>
<organism evidence="11">
    <name type="scientific">Anopheles sinensis</name>
    <name type="common">Mosquito</name>
    <dbReference type="NCBI Taxonomy" id="74873"/>
    <lineage>
        <taxon>Eukaryota</taxon>
        <taxon>Metazoa</taxon>
        <taxon>Ecdysozoa</taxon>
        <taxon>Arthropoda</taxon>
        <taxon>Hexapoda</taxon>
        <taxon>Insecta</taxon>
        <taxon>Pterygota</taxon>
        <taxon>Neoptera</taxon>
        <taxon>Endopterygota</taxon>
        <taxon>Diptera</taxon>
        <taxon>Nematocera</taxon>
        <taxon>Culicoidea</taxon>
        <taxon>Culicidae</taxon>
        <taxon>Anophelinae</taxon>
        <taxon>Anopheles</taxon>
    </lineage>
</organism>
<keyword evidence="2 6" id="KW-0399">Innate immunity</keyword>
<feature type="disulfide bond" evidence="7">
    <location>
        <begin position="23"/>
        <end position="146"/>
    </location>
</feature>
<feature type="signal peptide" evidence="8">
    <location>
        <begin position="1"/>
        <end position="21"/>
    </location>
</feature>
<keyword evidence="13" id="KW-1185">Reference proteome</keyword>
<dbReference type="InterPro" id="IPR006619">
    <property type="entry name" value="PGRP_domain_met/bac"/>
</dbReference>
<evidence type="ECO:0000256" key="4">
    <source>
        <dbReference type="ARBA" id="ARBA00022859"/>
    </source>
</evidence>
<name>A0A084WKA5_ANOSI</name>
<dbReference type="GO" id="GO:0009253">
    <property type="term" value="P:peptidoglycan catabolic process"/>
    <property type="evidence" value="ECO:0007669"/>
    <property type="project" value="InterPro"/>
</dbReference>
<gene>
    <name evidence="11" type="ORF">ZHAS_00018683</name>
</gene>
<reference evidence="11 13" key="1">
    <citation type="journal article" date="2014" name="BMC Genomics">
        <title>Genome sequence of Anopheles sinensis provides insight into genetics basis of mosquito competence for malaria parasites.</title>
        <authorList>
            <person name="Zhou D."/>
            <person name="Zhang D."/>
            <person name="Ding G."/>
            <person name="Shi L."/>
            <person name="Hou Q."/>
            <person name="Ye Y."/>
            <person name="Xu Y."/>
            <person name="Zhou H."/>
            <person name="Xiong C."/>
            <person name="Li S."/>
            <person name="Yu J."/>
            <person name="Hong S."/>
            <person name="Yu X."/>
            <person name="Zou P."/>
            <person name="Chen C."/>
            <person name="Chang X."/>
            <person name="Wang W."/>
            <person name="Lv Y."/>
            <person name="Sun Y."/>
            <person name="Ma L."/>
            <person name="Shen B."/>
            <person name="Zhu C."/>
        </authorList>
    </citation>
    <scope>NUCLEOTIDE SEQUENCE [LARGE SCALE GENOMIC DNA]</scope>
</reference>
<evidence type="ECO:0000256" key="3">
    <source>
        <dbReference type="ARBA" id="ARBA00022729"/>
    </source>
</evidence>
<sequence length="189" mass="20185">MNKFAAVLLVASMACLASVSAQCPRIVTRAQWGARAASTAQLPIRPAPWVVMHHTAGAHCTTDAACATQMRNIQNFHMNSNGWADIGYNFLVGENGAAYEGRGWGRQGAHAPGYNDRSVGMGVMGTFTNGIPNAAARTAARNLITCGVSLGHIASNYWLIGHRQAVATACPGNAFFNEIRTWPRFNPNV</sequence>
<dbReference type="Proteomes" id="UP000030765">
    <property type="component" value="Unassembled WGS sequence"/>
</dbReference>
<dbReference type="EMBL" id="KE525349">
    <property type="protein sequence ID" value="KFB50649.1"/>
    <property type="molecule type" value="Genomic_DNA"/>
</dbReference>
<feature type="chain" id="PRO_5010760017" description="Peptidoglycan-recognition protein" evidence="8">
    <location>
        <begin position="22"/>
        <end position="189"/>
    </location>
</feature>